<evidence type="ECO:0000313" key="4">
    <source>
        <dbReference type="Proteomes" id="UP000276061"/>
    </source>
</evidence>
<dbReference type="Proteomes" id="UP000276061">
    <property type="component" value="Unassembled WGS sequence"/>
</dbReference>
<dbReference type="EMBL" id="RJLR01000006">
    <property type="protein sequence ID" value="RNM09110.1"/>
    <property type="molecule type" value="Genomic_DNA"/>
</dbReference>
<name>A0A3N0GAR9_9GAMM</name>
<proteinExistence type="predicted"/>
<dbReference type="Proteomes" id="UP000271870">
    <property type="component" value="Unassembled WGS sequence"/>
</dbReference>
<evidence type="ECO:0000313" key="2">
    <source>
        <dbReference type="EMBL" id="RNM27065.1"/>
    </source>
</evidence>
<accession>A0A3N0GAR9</accession>
<sequence>MCFLFLIGEGCLNYFLFGNKKRTAVQKRCFYWLVFYLSAWAMVNETITKQQRLTRQVIFSTAFIFGK</sequence>
<protein>
    <submittedName>
        <fullName evidence="1">Uncharacterized protein</fullName>
    </submittedName>
</protein>
<dbReference type="EMBL" id="RJLS01000002">
    <property type="protein sequence ID" value="RNM27065.1"/>
    <property type="molecule type" value="Genomic_DNA"/>
</dbReference>
<evidence type="ECO:0000313" key="3">
    <source>
        <dbReference type="Proteomes" id="UP000271870"/>
    </source>
</evidence>
<comment type="caution">
    <text evidence="1">The sequence shown here is derived from an EMBL/GenBank/DDBJ whole genome shotgun (WGS) entry which is preliminary data.</text>
</comment>
<dbReference type="AlphaFoldDB" id="A0A3N0GAR9"/>
<gene>
    <name evidence="1" type="ORF">EF878_01815</name>
    <name evidence="2" type="ORF">EFS38_04880</name>
</gene>
<organism evidence="1 4">
    <name type="scientific">Dickeya undicola</name>
    <dbReference type="NCBI Taxonomy" id="1577887"/>
    <lineage>
        <taxon>Bacteria</taxon>
        <taxon>Pseudomonadati</taxon>
        <taxon>Pseudomonadota</taxon>
        <taxon>Gammaproteobacteria</taxon>
        <taxon>Enterobacterales</taxon>
        <taxon>Pectobacteriaceae</taxon>
        <taxon>Dickeya</taxon>
    </lineage>
</organism>
<keyword evidence="3" id="KW-1185">Reference proteome</keyword>
<evidence type="ECO:0000313" key="1">
    <source>
        <dbReference type="EMBL" id="RNM09110.1"/>
    </source>
</evidence>
<reference evidence="3 4" key="1">
    <citation type="submission" date="2018-11" db="EMBL/GenBank/DDBJ databases">
        <title>Characterization of surface water Dickeya isolates.</title>
        <authorList>
            <person name="Van Gijsegem F."/>
            <person name="Pedron J."/>
        </authorList>
    </citation>
    <scope>NUCLEOTIDE SEQUENCE [LARGE SCALE GENOMIC DNA]</scope>
    <source>
        <strain evidence="1 4">FVG1-MFV-O17</strain>
        <strain evidence="2 3">FVG10-MFV-A16</strain>
    </source>
</reference>